<sequence>MKNKIKIIPKFKNEDEERKFWDKNSFLDFVDLKKVIVNPSLPNLKFSTKSVLIRFPTSLISDLKVIANKKDVPYQSYVKIVLAEAVKRELNVI</sequence>
<dbReference type="Pfam" id="PF12441">
    <property type="entry name" value="CopG_antitoxin"/>
    <property type="match status" value="1"/>
</dbReference>
<dbReference type="InterPro" id="IPR022148">
    <property type="entry name" value="CopG_antitoxin"/>
</dbReference>
<dbReference type="STRING" id="1805376.AUK05_00885"/>
<protein>
    <submittedName>
        <fullName evidence="1">Uncharacterized protein</fullName>
    </submittedName>
</protein>
<evidence type="ECO:0000313" key="1">
    <source>
        <dbReference type="EMBL" id="OIP87626.1"/>
    </source>
</evidence>
<gene>
    <name evidence="1" type="ORF">AUK05_00885</name>
</gene>
<proteinExistence type="predicted"/>
<evidence type="ECO:0000313" key="2">
    <source>
        <dbReference type="Proteomes" id="UP000182344"/>
    </source>
</evidence>
<reference evidence="1 2" key="1">
    <citation type="journal article" date="2016" name="Environ. Microbiol.">
        <title>Genomic resolution of a cold subsurface aquifer community provides metabolic insights for novel microbes adapted to high CO concentrations.</title>
        <authorList>
            <person name="Probst A.J."/>
            <person name="Castelle C.J."/>
            <person name="Singh A."/>
            <person name="Brown C.T."/>
            <person name="Anantharaman K."/>
            <person name="Sharon I."/>
            <person name="Hug L.A."/>
            <person name="Burstein D."/>
            <person name="Emerson J.B."/>
            <person name="Thomas B.C."/>
            <person name="Banfield J.F."/>
        </authorList>
    </citation>
    <scope>NUCLEOTIDE SEQUENCE [LARGE SCALE GENOMIC DNA]</scope>
    <source>
        <strain evidence="1">CG2_30_35_20</strain>
    </source>
</reference>
<dbReference type="Proteomes" id="UP000182344">
    <property type="component" value="Unassembled WGS sequence"/>
</dbReference>
<comment type="caution">
    <text evidence="1">The sequence shown here is derived from an EMBL/GenBank/DDBJ whole genome shotgun (WGS) entry which is preliminary data.</text>
</comment>
<dbReference type="AlphaFoldDB" id="A0A1J5I0L5"/>
<dbReference type="EMBL" id="MNZO01000013">
    <property type="protein sequence ID" value="OIP87626.1"/>
    <property type="molecule type" value="Genomic_DNA"/>
</dbReference>
<accession>A0A1J5I0L5</accession>
<name>A0A1J5I0L5_9BACT</name>
<organism evidence="1 2">
    <name type="scientific">Candidatus Shapirobacteria bacterium CG2_30_35_20</name>
    <dbReference type="NCBI Taxonomy" id="1805376"/>
    <lineage>
        <taxon>Bacteria</taxon>
        <taxon>Candidatus Shapironibacteriota</taxon>
    </lineage>
</organism>